<dbReference type="GO" id="GO:1990904">
    <property type="term" value="C:ribonucleoprotein complex"/>
    <property type="evidence" value="ECO:0007669"/>
    <property type="project" value="UniProtKB-KW"/>
</dbReference>
<evidence type="ECO:0000256" key="3">
    <source>
        <dbReference type="ARBA" id="ARBA00023274"/>
    </source>
</evidence>
<comment type="caution">
    <text evidence="5">The sequence shown here is derived from an EMBL/GenBank/DDBJ whole genome shotgun (WGS) entry which is preliminary data.</text>
</comment>
<reference evidence="5" key="1">
    <citation type="journal article" date="2014" name="Int. J. Syst. Evol. Microbiol.">
        <title>Complete genome sequence of Corynebacterium casei LMG S-19264T (=DSM 44701T), isolated from a smear-ripened cheese.</title>
        <authorList>
            <consortium name="US DOE Joint Genome Institute (JGI-PGF)"/>
            <person name="Walter F."/>
            <person name="Albersmeier A."/>
            <person name="Kalinowski J."/>
            <person name="Ruckert C."/>
        </authorList>
    </citation>
    <scope>NUCLEOTIDE SEQUENCE</scope>
    <source>
        <strain evidence="5">CGMCC 1.15448</strain>
    </source>
</reference>
<organism evidence="5 6">
    <name type="scientific">Puia dinghuensis</name>
    <dbReference type="NCBI Taxonomy" id="1792502"/>
    <lineage>
        <taxon>Bacteria</taxon>
        <taxon>Pseudomonadati</taxon>
        <taxon>Bacteroidota</taxon>
        <taxon>Chitinophagia</taxon>
        <taxon>Chitinophagales</taxon>
        <taxon>Chitinophagaceae</taxon>
        <taxon>Puia</taxon>
    </lineage>
</organism>
<dbReference type="AlphaFoldDB" id="A0A8J2XUH1"/>
<name>A0A8J2XUH1_9BACT</name>
<dbReference type="InterPro" id="IPR012678">
    <property type="entry name" value="Ribosomal_uL23/eL15/eS24_sf"/>
</dbReference>
<dbReference type="GO" id="GO:0019843">
    <property type="term" value="F:rRNA binding"/>
    <property type="evidence" value="ECO:0007669"/>
    <property type="project" value="UniProtKB-UniRule"/>
</dbReference>
<reference evidence="5" key="2">
    <citation type="submission" date="2020-09" db="EMBL/GenBank/DDBJ databases">
        <authorList>
            <person name="Sun Q."/>
            <person name="Zhou Y."/>
        </authorList>
    </citation>
    <scope>NUCLEOTIDE SEQUENCE</scope>
    <source>
        <strain evidence="5">CGMCC 1.15448</strain>
    </source>
</reference>
<evidence type="ECO:0000313" key="5">
    <source>
        <dbReference type="EMBL" id="GGB25885.1"/>
    </source>
</evidence>
<dbReference type="GO" id="GO:0003735">
    <property type="term" value="F:structural constituent of ribosome"/>
    <property type="evidence" value="ECO:0007669"/>
    <property type="project" value="InterPro"/>
</dbReference>
<evidence type="ECO:0000256" key="2">
    <source>
        <dbReference type="ARBA" id="ARBA00022980"/>
    </source>
</evidence>
<dbReference type="SUPFAM" id="SSF54189">
    <property type="entry name" value="Ribosomal proteins S24e, L23 and L15e"/>
    <property type="match status" value="1"/>
</dbReference>
<dbReference type="HAMAP" id="MF_01369_B">
    <property type="entry name" value="Ribosomal_uL23_B"/>
    <property type="match status" value="1"/>
</dbReference>
<dbReference type="RefSeq" id="WP_188938230.1">
    <property type="nucleotide sequence ID" value="NZ_BMJC01000009.1"/>
</dbReference>
<comment type="similarity">
    <text evidence="1 4">Belongs to the universal ribosomal protein uL23 family.</text>
</comment>
<keyword evidence="2 4" id="KW-0689">Ribosomal protein</keyword>
<keyword evidence="4" id="KW-0699">rRNA-binding</keyword>
<dbReference type="PANTHER" id="PTHR11620">
    <property type="entry name" value="60S RIBOSOMAL PROTEIN L23A"/>
    <property type="match status" value="1"/>
</dbReference>
<dbReference type="Pfam" id="PF00276">
    <property type="entry name" value="Ribosomal_L23"/>
    <property type="match status" value="1"/>
</dbReference>
<proteinExistence type="inferred from homology"/>
<dbReference type="NCBIfam" id="NF004363">
    <property type="entry name" value="PRK05738.2-4"/>
    <property type="match status" value="1"/>
</dbReference>
<keyword evidence="4" id="KW-0694">RNA-binding</keyword>
<comment type="function">
    <text evidence="4">One of the early assembly proteins it binds 23S rRNA. One of the proteins that surrounds the polypeptide exit tunnel on the outside of the ribosome. Forms the main docking site for trigger factor binding to the ribosome.</text>
</comment>
<dbReference type="Gene3D" id="3.30.70.330">
    <property type="match status" value="1"/>
</dbReference>
<dbReference type="Proteomes" id="UP000607559">
    <property type="component" value="Unassembled WGS sequence"/>
</dbReference>
<protein>
    <recommendedName>
        <fullName evidence="4">Large ribosomal subunit protein uL23</fullName>
    </recommendedName>
</protein>
<evidence type="ECO:0000256" key="4">
    <source>
        <dbReference type="HAMAP-Rule" id="MF_01369"/>
    </source>
</evidence>
<keyword evidence="6" id="KW-1185">Reference proteome</keyword>
<accession>A0A8J2XUH1</accession>
<gene>
    <name evidence="4 5" type="primary">rplW</name>
    <name evidence="5" type="ORF">GCM10011511_57260</name>
</gene>
<evidence type="ECO:0000313" key="6">
    <source>
        <dbReference type="Proteomes" id="UP000607559"/>
    </source>
</evidence>
<dbReference type="InterPro" id="IPR013025">
    <property type="entry name" value="Ribosomal_uL23-like"/>
</dbReference>
<dbReference type="InterPro" id="IPR012677">
    <property type="entry name" value="Nucleotide-bd_a/b_plait_sf"/>
</dbReference>
<keyword evidence="3 4" id="KW-0687">Ribonucleoprotein</keyword>
<dbReference type="GO" id="GO:0006412">
    <property type="term" value="P:translation"/>
    <property type="evidence" value="ECO:0007669"/>
    <property type="project" value="UniProtKB-UniRule"/>
</dbReference>
<evidence type="ECO:0000256" key="1">
    <source>
        <dbReference type="ARBA" id="ARBA00006700"/>
    </source>
</evidence>
<comment type="subunit">
    <text evidence="4">Part of the 50S ribosomal subunit. Contacts protein L29, and trigger factor when it is bound to the ribosome.</text>
</comment>
<dbReference type="GO" id="GO:0005840">
    <property type="term" value="C:ribosome"/>
    <property type="evidence" value="ECO:0007669"/>
    <property type="project" value="UniProtKB-KW"/>
</dbReference>
<sequence>MKLSEVLVKPILTEKANAQQDKLRRYAFRVNRKANKLEIKKAVEDFYGVKVVDVNTSVVPGKNKTRFTKAGYVQGRKPAYKKALVTVAEGETIDLYASI</sequence>
<dbReference type="EMBL" id="BMJC01000009">
    <property type="protein sequence ID" value="GGB25885.1"/>
    <property type="molecule type" value="Genomic_DNA"/>
</dbReference>